<protein>
    <submittedName>
        <fullName evidence="2">Dienelactone hydrolase</fullName>
    </submittedName>
</protein>
<reference evidence="3" key="1">
    <citation type="journal article" date="2019" name="Int. J. Syst. Evol. Microbiol.">
        <title>The Global Catalogue of Microorganisms (GCM) 10K type strain sequencing project: providing services to taxonomists for standard genome sequencing and annotation.</title>
        <authorList>
            <consortium name="The Broad Institute Genomics Platform"/>
            <consortium name="The Broad Institute Genome Sequencing Center for Infectious Disease"/>
            <person name="Wu L."/>
            <person name="Ma J."/>
        </authorList>
    </citation>
    <scope>NUCLEOTIDE SEQUENCE [LARGE SCALE GENOMIC DNA]</scope>
    <source>
        <strain evidence="3">CGMCC 1.10106</strain>
    </source>
</reference>
<dbReference type="SUPFAM" id="SSF53474">
    <property type="entry name" value="alpha/beta-Hydrolases"/>
    <property type="match status" value="1"/>
</dbReference>
<dbReference type="InterPro" id="IPR029058">
    <property type="entry name" value="AB_hydrolase_fold"/>
</dbReference>
<feature type="domain" description="Dienelactone hydrolase" evidence="1">
    <location>
        <begin position="31"/>
        <end position="142"/>
    </location>
</feature>
<gene>
    <name evidence="2" type="ORF">GCM10011395_20230</name>
</gene>
<proteinExistence type="predicted"/>
<dbReference type="Pfam" id="PF01738">
    <property type="entry name" value="DLH"/>
    <property type="match status" value="1"/>
</dbReference>
<keyword evidence="2" id="KW-0378">Hydrolase</keyword>
<evidence type="ECO:0000313" key="3">
    <source>
        <dbReference type="Proteomes" id="UP000618591"/>
    </source>
</evidence>
<dbReference type="InterPro" id="IPR002925">
    <property type="entry name" value="Dienelactn_hydro"/>
</dbReference>
<evidence type="ECO:0000313" key="2">
    <source>
        <dbReference type="EMBL" id="GGA49851.1"/>
    </source>
</evidence>
<organism evidence="2 3">
    <name type="scientific">Sphingomonas psychrolutea</name>
    <dbReference type="NCBI Taxonomy" id="1259676"/>
    <lineage>
        <taxon>Bacteria</taxon>
        <taxon>Pseudomonadati</taxon>
        <taxon>Pseudomonadota</taxon>
        <taxon>Alphaproteobacteria</taxon>
        <taxon>Sphingomonadales</taxon>
        <taxon>Sphingomonadaceae</taxon>
        <taxon>Sphingomonas</taxon>
    </lineage>
</organism>
<dbReference type="GO" id="GO:0016787">
    <property type="term" value="F:hydrolase activity"/>
    <property type="evidence" value="ECO:0007669"/>
    <property type="project" value="UniProtKB-KW"/>
</dbReference>
<dbReference type="EMBL" id="BMDW01000011">
    <property type="protein sequence ID" value="GGA49851.1"/>
    <property type="molecule type" value="Genomic_DNA"/>
</dbReference>
<comment type="caution">
    <text evidence="2">The sequence shown here is derived from an EMBL/GenBank/DDBJ whole genome shotgun (WGS) entry which is preliminary data.</text>
</comment>
<keyword evidence="3" id="KW-1185">Reference proteome</keyword>
<dbReference type="Proteomes" id="UP000618591">
    <property type="component" value="Unassembled WGS sequence"/>
</dbReference>
<name>A0ABQ1GSZ5_9SPHN</name>
<sequence>MTLTTDIADFTRRDYTFDRETKPVLVIGDAGPAVIVIHEVYGFTPALARFCRWIAEAGMRVYAPILLGTPDATNPEKITRRRLYGLCISREFTLFRTGKSSPIVDWLRPLAHQAHLECGGPGVGVIGMCLTGGFALSMAVDPVVLAPVLSQPGMPVSKAAGLDISAADLAIVKRRTIDEGLRLRGYRFDGDPLSKPAKFARLRREFGDAFTGVELPDACANPDSVLVRAGRPPHSVFTGDLIDADGEPTRQAADEVIGFFKAALTA</sequence>
<evidence type="ECO:0000259" key="1">
    <source>
        <dbReference type="Pfam" id="PF01738"/>
    </source>
</evidence>
<dbReference type="Gene3D" id="3.40.50.1820">
    <property type="entry name" value="alpha/beta hydrolase"/>
    <property type="match status" value="1"/>
</dbReference>
<dbReference type="RefSeq" id="WP_229733012.1">
    <property type="nucleotide sequence ID" value="NZ_BMDW01000011.1"/>
</dbReference>
<accession>A0ABQ1GSZ5</accession>